<feature type="short sequence motif" description="Q motif" evidence="12">
    <location>
        <begin position="637"/>
        <end position="665"/>
    </location>
</feature>
<feature type="transmembrane region" description="Helical" evidence="15">
    <location>
        <begin position="1595"/>
        <end position="1616"/>
    </location>
</feature>
<gene>
    <name evidence="19" type="ORF">RHS01_02467</name>
</gene>
<evidence type="ECO:0000256" key="2">
    <source>
        <dbReference type="ARBA" id="ARBA00022517"/>
    </source>
</evidence>
<feature type="compositionally biased region" description="Basic and acidic residues" evidence="14">
    <location>
        <begin position="1552"/>
        <end position="1566"/>
    </location>
</feature>
<comment type="similarity">
    <text evidence="10">Belongs to the DEAD box helicase family. DDX18/HAS1 subfamily.</text>
</comment>
<comment type="domain">
    <text evidence="13">The Q motif is unique to and characteristic of the DEAD box family of RNA helicases and controls ATP binding and hydrolysis.</text>
</comment>
<dbReference type="FunFam" id="3.40.50.300:FF:000379">
    <property type="entry name" value="RNA helicase"/>
    <property type="match status" value="1"/>
</dbReference>
<evidence type="ECO:0000256" key="8">
    <source>
        <dbReference type="ARBA" id="ARBA00022884"/>
    </source>
</evidence>
<sequence length="1954" mass="218987">MFQMTSISARNANYSRDFANLYTGAQGHPLRQRWRKAPRAEIPLQQFAHISHHGRIGLRDSVGVVYIRVTARSVGSSADILLTPIRGSTAISDEDFVFIPGREDIIQSQGERIESPGPMIQNLPTASSSEMHPHPIFLEPIVIEPVYTREEELLPSESKPLPPPPELEPLIHPEPVLEPDPENEDPSTPMARSFTSETQTITNAVMEVSPKAPQETVLVLSAQNPRDPLQSFQMKILWNSYLQLHKTVYRISHPSPLTEVSIPPTNPPTVTEPVSQQNIIPFPSDLESARTPIRHQRPCSIAVTDATPIEPHQDTGVTWVISTYQTACGIMLLAIDCYRWLIRKGFRDDFRSCMSSWFLKELPVRTCDIGEQLDPGGRSERVYPTFAIPGLYLRLATTIDQPSMSSLEAIIRDPRFRDYLAILKGARNGFVYGVKIRFPHALLMAILFGRGDWSQRAKTIFKATKQHATNLAKFVTIYKTLLLVQRRANGGKEKSADSFFAGLIGGYLVFGDRTAINEQIVLYVCSRVVASFIPRAFPSAPHNPNADVLTPARSIPPDSKIFSVFAAVSWGAVMWLFKYRPETLQPGMANSMHSKMSDSEASSSTSAAGSPPQIETEEAAAAQEQSTTVTGVTLDSTSFASLELSKQTIDGLTAMGMTRMTPVQARTIPPLLAGRDVLGAARTGSGKTLAFLVPSIELLCRMKFKPRNGTGIIIISPTRELALQIFHVAKEVMSGHHSQTFGIVMGGANRKAEVEKLQKGVNLLVATPGRLLDHLQNTKGFVFRNLKSLVIDEADRILEIGFEEEMKQIISILPNENRQSMLFSATQTTKVSDLARISLRQTPGPLHINVESESAPSTVDTLSQGYVVCPSDRRFLLLFTFLKKNLKKKVVVFFSSCNSVKYHAELLNYIDVPVLDLHGKQKQQKRTNTFFEFCNASQGTLLCTDVAARGLDIPKVDWIVQFDPPDDPRDYIHRVGRTARAGKAGKSLMFLLESELGFLRYLKEARVPLNEFSFPADKIANVQSQLEKLLQKNYYLHRSALDGYRSYLQSYASYSLKKIFDVNKLDLAKVGKAFGFAVPPRVNIAVAGERPGNDEDEDGEKRSKGKRRRATHDQEEEEEGEEQVARARNSKQKRVEQLGKKRVEKEVFKKGKERQAQKAAGQQCARVIGVLQRDVDVVVSRFASSPFDHTMPSSQAPHYAWASGHVLLLLCAAVWLPSSLRHPFSTPRRPIAIAWPISEHLRVMGSSVLRHWAYTPTANLAFLKRAMADENCQYFLLALFWLLTKPISLSLVPYAIFSTFHVLTFVRTTVLPKLAPPKPPAREGERQAKDTPLQKQLHQLVKSQYDPAMNVCAWAELVILVRTIVGFWNGFIAPIAFAHFLRLRFYYSLFSRNAIKGADGHIQGYVNGTPAAKAGYEKFKEVVTRWSGTVLVPAGGAAEPGPAPRPDIVLIGEWFGGECRNGGRNVSRNPHLSYSPLVKWPASELPITLPSPPRVSWIWTDKRRAASRRHFPITRMGMDTGMGMGMGRRTLARHRTRRSTRSTHRTHRMRQSKCDDDAVNQHHAPDSGEDPPSGRTATLLARLRRLVPNSFYCRLYLLVVLVESTIDVVIEGIIYLKMKDALDGLEAASSTDKQANDLTIKRLPVYLGIFAFAHVYQFILAMFAVHQRNIMQFVFLGLFNMALLTYSVIQISEIRVKSDVVIKEASQQIVKILTSTIPCVISLAQIVYVGLAWKIYQEFGWKVYKLLGADRLVKKMYAHYLFYECLIKFDGFFWVGFSYLALVLSPGDVEYYLTMAMTPGCFLILLVGHLAARHENKWMMISFFLGCLCALIYFIQALPYIQPTRVARLHWCVEESFNFWYVLWCYGSVRLIDGFDFDTAAISILFLLITFGSGLLVWNNFGKGLKKQMDKADHAKKQAENMGISGHKRTGTVASSYMMNGTNGPKRNNRMSIE</sequence>
<keyword evidence="5 13" id="KW-0378">Hydrolase</keyword>
<feature type="compositionally biased region" description="Basic residues" evidence="14">
    <location>
        <begin position="1530"/>
        <end position="1551"/>
    </location>
</feature>
<evidence type="ECO:0000256" key="12">
    <source>
        <dbReference type="PROSITE-ProRule" id="PRU00552"/>
    </source>
</evidence>
<dbReference type="CDD" id="cd17942">
    <property type="entry name" value="DEADc_DDX18"/>
    <property type="match status" value="1"/>
</dbReference>
<dbReference type="SMART" id="SM00490">
    <property type="entry name" value="HELICc"/>
    <property type="match status" value="1"/>
</dbReference>
<evidence type="ECO:0000256" key="6">
    <source>
        <dbReference type="ARBA" id="ARBA00022806"/>
    </source>
</evidence>
<evidence type="ECO:0000256" key="13">
    <source>
        <dbReference type="RuleBase" id="RU365068"/>
    </source>
</evidence>
<feature type="transmembrane region" description="Helical" evidence="15">
    <location>
        <begin position="1274"/>
        <end position="1297"/>
    </location>
</feature>
<dbReference type="PROSITE" id="PS51194">
    <property type="entry name" value="HELICASE_CTER"/>
    <property type="match status" value="1"/>
</dbReference>
<feature type="domain" description="Helicase ATP-binding" evidence="16">
    <location>
        <begin position="668"/>
        <end position="845"/>
    </location>
</feature>
<dbReference type="InterPro" id="IPR001650">
    <property type="entry name" value="Helicase_C-like"/>
</dbReference>
<dbReference type="Gene3D" id="3.40.50.300">
    <property type="entry name" value="P-loop containing nucleotide triphosphate hydrolases"/>
    <property type="match status" value="2"/>
</dbReference>
<organism evidence="19 20">
    <name type="scientific">Rhizoctonia solani</name>
    <dbReference type="NCBI Taxonomy" id="456999"/>
    <lineage>
        <taxon>Eukaryota</taxon>
        <taxon>Fungi</taxon>
        <taxon>Dikarya</taxon>
        <taxon>Basidiomycota</taxon>
        <taxon>Agaricomycotina</taxon>
        <taxon>Agaricomycetes</taxon>
        <taxon>Cantharellales</taxon>
        <taxon>Ceratobasidiaceae</taxon>
        <taxon>Rhizoctonia</taxon>
    </lineage>
</organism>
<comment type="catalytic activity">
    <reaction evidence="11 13">
        <text>ATP + H2O = ADP + phosphate + H(+)</text>
        <dbReference type="Rhea" id="RHEA:13065"/>
        <dbReference type="ChEBI" id="CHEBI:15377"/>
        <dbReference type="ChEBI" id="CHEBI:15378"/>
        <dbReference type="ChEBI" id="CHEBI:30616"/>
        <dbReference type="ChEBI" id="CHEBI:43474"/>
        <dbReference type="ChEBI" id="CHEBI:456216"/>
        <dbReference type="EC" id="3.6.4.13"/>
    </reaction>
</comment>
<evidence type="ECO:0000259" key="17">
    <source>
        <dbReference type="PROSITE" id="PS51194"/>
    </source>
</evidence>
<feature type="transmembrane region" description="Helical" evidence="15">
    <location>
        <begin position="1757"/>
        <end position="1779"/>
    </location>
</feature>
<evidence type="ECO:0000256" key="1">
    <source>
        <dbReference type="ARBA" id="ARBA00004604"/>
    </source>
</evidence>
<keyword evidence="2" id="KW-0690">Ribosome biogenesis</keyword>
<keyword evidence="15" id="KW-0812">Transmembrane</keyword>
<feature type="transmembrane region" description="Helical" evidence="15">
    <location>
        <begin position="1880"/>
        <end position="1901"/>
    </location>
</feature>
<reference evidence="19" key="1">
    <citation type="submission" date="2020-09" db="EMBL/GenBank/DDBJ databases">
        <title>Comparative genome analyses of four rice-infecting Rhizoctonia solani isolates reveal extensive enrichment of homogalacturonan modification genes.</title>
        <authorList>
            <person name="Lee D.-Y."/>
            <person name="Jeon J."/>
            <person name="Kim K.-T."/>
            <person name="Cheong K."/>
            <person name="Song H."/>
            <person name="Choi G."/>
            <person name="Ko J."/>
            <person name="Opiyo S.O."/>
            <person name="Zuo S."/>
            <person name="Madhav S."/>
            <person name="Lee Y.-H."/>
            <person name="Wang G.-L."/>
        </authorList>
    </citation>
    <scope>NUCLEOTIDE SEQUENCE</scope>
    <source>
        <strain evidence="19">AG1-IA B2</strain>
    </source>
</reference>
<dbReference type="SUPFAM" id="SSF52540">
    <property type="entry name" value="P-loop containing nucleoside triphosphate hydrolases"/>
    <property type="match status" value="1"/>
</dbReference>
<dbReference type="PROSITE" id="PS00039">
    <property type="entry name" value="DEAD_ATP_HELICASE"/>
    <property type="match status" value="1"/>
</dbReference>
<feature type="region of interest" description="Disordered" evidence="14">
    <location>
        <begin position="153"/>
        <end position="192"/>
    </location>
</feature>
<keyword evidence="6 13" id="KW-0347">Helicase</keyword>
<dbReference type="EC" id="3.6.4.13" evidence="13"/>
<comment type="subcellular location">
    <subcellularLocation>
        <location evidence="1">Nucleus</location>
        <location evidence="1">Nucleolus</location>
    </subcellularLocation>
</comment>
<dbReference type="InterPro" id="IPR044773">
    <property type="entry name" value="DDX18/Has1_DEADc"/>
</dbReference>
<evidence type="ECO:0000256" key="14">
    <source>
        <dbReference type="SAM" id="MobiDB-lite"/>
    </source>
</evidence>
<feature type="domain" description="Helicase C-terminal" evidence="17">
    <location>
        <begin position="861"/>
        <end position="1030"/>
    </location>
</feature>
<dbReference type="Proteomes" id="UP000614334">
    <property type="component" value="Unassembled WGS sequence"/>
</dbReference>
<evidence type="ECO:0000259" key="18">
    <source>
        <dbReference type="PROSITE" id="PS51195"/>
    </source>
</evidence>
<dbReference type="GO" id="GO:0003723">
    <property type="term" value="F:RNA binding"/>
    <property type="evidence" value="ECO:0007669"/>
    <property type="project" value="UniProtKB-UniRule"/>
</dbReference>
<dbReference type="SMART" id="SM00487">
    <property type="entry name" value="DEXDc"/>
    <property type="match status" value="1"/>
</dbReference>
<keyword evidence="7 13" id="KW-0067">ATP-binding</keyword>
<feature type="transmembrane region" description="Helical" evidence="15">
    <location>
        <begin position="1359"/>
        <end position="1381"/>
    </location>
</feature>
<evidence type="ECO:0000256" key="7">
    <source>
        <dbReference type="ARBA" id="ARBA00022840"/>
    </source>
</evidence>
<dbReference type="GO" id="GO:0003724">
    <property type="term" value="F:RNA helicase activity"/>
    <property type="evidence" value="ECO:0007669"/>
    <property type="project" value="UniProtKB-EC"/>
</dbReference>
<dbReference type="EMBL" id="JACYCF010000003">
    <property type="protein sequence ID" value="KAF8758679.1"/>
    <property type="molecule type" value="Genomic_DNA"/>
</dbReference>
<keyword evidence="3" id="KW-0698">rRNA processing</keyword>
<dbReference type="InterPro" id="IPR005344">
    <property type="entry name" value="TMEM33/Pom33"/>
</dbReference>
<feature type="domain" description="DEAD-box RNA helicase Q" evidence="18">
    <location>
        <begin position="637"/>
        <end position="665"/>
    </location>
</feature>
<dbReference type="SMART" id="SM01178">
    <property type="entry name" value="DUF4217"/>
    <property type="match status" value="1"/>
</dbReference>
<feature type="transmembrane region" description="Helical" evidence="15">
    <location>
        <begin position="1712"/>
        <end position="1736"/>
    </location>
</feature>
<keyword evidence="15" id="KW-1133">Transmembrane helix</keyword>
<comment type="function">
    <text evidence="9">ATP-dependent RNA helicase involved in 40S ribosomal subunit biogenesis. Required for the processing and cleavage of 35S pre-rRNA at sites A0, A1, and A2, leading to mature 18S rRNA.</text>
</comment>
<dbReference type="GO" id="GO:0016787">
    <property type="term" value="F:hydrolase activity"/>
    <property type="evidence" value="ECO:0007669"/>
    <property type="project" value="UniProtKB-KW"/>
</dbReference>
<evidence type="ECO:0000256" key="4">
    <source>
        <dbReference type="ARBA" id="ARBA00022741"/>
    </source>
</evidence>
<evidence type="ECO:0000256" key="9">
    <source>
        <dbReference type="ARBA" id="ARBA00024310"/>
    </source>
</evidence>
<dbReference type="Pfam" id="PF13959">
    <property type="entry name" value="CTE_SPB4"/>
    <property type="match status" value="1"/>
</dbReference>
<feature type="region of interest" description="Disordered" evidence="14">
    <location>
        <begin position="1515"/>
        <end position="1574"/>
    </location>
</feature>
<evidence type="ECO:0000256" key="3">
    <source>
        <dbReference type="ARBA" id="ARBA00022552"/>
    </source>
</evidence>
<keyword evidence="15" id="KW-0472">Membrane</keyword>
<dbReference type="GO" id="GO:0016020">
    <property type="term" value="C:membrane"/>
    <property type="evidence" value="ECO:0007669"/>
    <property type="project" value="InterPro"/>
</dbReference>
<dbReference type="Pfam" id="PF03661">
    <property type="entry name" value="TMEM33_Pom33"/>
    <property type="match status" value="1"/>
</dbReference>
<dbReference type="PROSITE" id="PS51192">
    <property type="entry name" value="HELICASE_ATP_BIND_1"/>
    <property type="match status" value="1"/>
</dbReference>
<keyword evidence="4 13" id="KW-0547">Nucleotide-binding</keyword>
<evidence type="ECO:0000256" key="10">
    <source>
        <dbReference type="ARBA" id="ARBA00024357"/>
    </source>
</evidence>
<feature type="region of interest" description="Disordered" evidence="14">
    <location>
        <begin position="590"/>
        <end position="627"/>
    </location>
</feature>
<proteinExistence type="inferred from homology"/>
<feature type="transmembrane region" description="Helical" evidence="15">
    <location>
        <begin position="1673"/>
        <end position="1692"/>
    </location>
</feature>
<feature type="transmembrane region" description="Helical" evidence="15">
    <location>
        <begin position="1645"/>
        <end position="1666"/>
    </location>
</feature>
<evidence type="ECO:0000256" key="15">
    <source>
        <dbReference type="SAM" id="Phobius"/>
    </source>
</evidence>
<comment type="function">
    <text evidence="13">RNA helicase.</text>
</comment>
<evidence type="ECO:0000313" key="19">
    <source>
        <dbReference type="EMBL" id="KAF8758679.1"/>
    </source>
</evidence>
<protein>
    <recommendedName>
        <fullName evidence="13">ATP-dependent RNA helicase</fullName>
        <ecNumber evidence="13">3.6.4.13</ecNumber>
    </recommendedName>
</protein>
<dbReference type="GO" id="GO:0006364">
    <property type="term" value="P:rRNA processing"/>
    <property type="evidence" value="ECO:0007669"/>
    <property type="project" value="UniProtKB-KW"/>
</dbReference>
<feature type="transmembrane region" description="Helical" evidence="15">
    <location>
        <begin position="1199"/>
        <end position="1220"/>
    </location>
</feature>
<dbReference type="Pfam" id="PF00271">
    <property type="entry name" value="Helicase_C"/>
    <property type="match status" value="1"/>
</dbReference>
<evidence type="ECO:0000256" key="11">
    <source>
        <dbReference type="ARBA" id="ARBA00047984"/>
    </source>
</evidence>
<dbReference type="GO" id="GO:0005524">
    <property type="term" value="F:ATP binding"/>
    <property type="evidence" value="ECO:0007669"/>
    <property type="project" value="UniProtKB-UniRule"/>
</dbReference>
<dbReference type="InterPro" id="IPR027417">
    <property type="entry name" value="P-loop_NTPase"/>
</dbReference>
<evidence type="ECO:0000259" key="16">
    <source>
        <dbReference type="PROSITE" id="PS51192"/>
    </source>
</evidence>
<feature type="region of interest" description="Disordered" evidence="14">
    <location>
        <begin position="1087"/>
        <end position="1138"/>
    </location>
</feature>
<feature type="transmembrane region" description="Helical" evidence="15">
    <location>
        <begin position="1791"/>
        <end position="1811"/>
    </location>
</feature>
<dbReference type="Pfam" id="PF00270">
    <property type="entry name" value="DEAD"/>
    <property type="match status" value="1"/>
</dbReference>
<dbReference type="PROSITE" id="PS51195">
    <property type="entry name" value="Q_MOTIF"/>
    <property type="match status" value="1"/>
</dbReference>
<dbReference type="InterPro" id="IPR025313">
    <property type="entry name" value="SPB4-like_CTE"/>
</dbReference>
<dbReference type="InterPro" id="IPR014014">
    <property type="entry name" value="RNA_helicase_DEAD_Q_motif"/>
</dbReference>
<feature type="compositionally biased region" description="Low complexity" evidence="14">
    <location>
        <begin position="591"/>
        <end position="610"/>
    </location>
</feature>
<dbReference type="PANTHER" id="PTHR24031">
    <property type="entry name" value="RNA HELICASE"/>
    <property type="match status" value="1"/>
</dbReference>
<comment type="caution">
    <text evidence="19">The sequence shown here is derived from an EMBL/GenBank/DDBJ whole genome shotgun (WGS) entry which is preliminary data.</text>
</comment>
<keyword evidence="8 13" id="KW-0694">RNA-binding</keyword>
<dbReference type="Pfam" id="PF02466">
    <property type="entry name" value="Tim17"/>
    <property type="match status" value="1"/>
</dbReference>
<dbReference type="GO" id="GO:0005730">
    <property type="term" value="C:nucleolus"/>
    <property type="evidence" value="ECO:0007669"/>
    <property type="project" value="UniProtKB-SubCell"/>
</dbReference>
<dbReference type="InterPro" id="IPR011545">
    <property type="entry name" value="DEAD/DEAH_box_helicase_dom"/>
</dbReference>
<accession>A0A8H7IJ67</accession>
<evidence type="ECO:0000256" key="5">
    <source>
        <dbReference type="ARBA" id="ARBA00022801"/>
    </source>
</evidence>
<feature type="transmembrane region" description="Helical" evidence="15">
    <location>
        <begin position="1818"/>
        <end position="1841"/>
    </location>
</feature>
<dbReference type="InterPro" id="IPR014001">
    <property type="entry name" value="Helicase_ATP-bd"/>
</dbReference>
<dbReference type="CDD" id="cd18787">
    <property type="entry name" value="SF2_C_DEAD"/>
    <property type="match status" value="1"/>
</dbReference>
<name>A0A8H7IJ67_9AGAM</name>
<dbReference type="InterPro" id="IPR000629">
    <property type="entry name" value="RNA-helicase_DEAD-box_CS"/>
</dbReference>
<evidence type="ECO:0000313" key="20">
    <source>
        <dbReference type="Proteomes" id="UP000614334"/>
    </source>
</evidence>